<dbReference type="FunFam" id="1.10.510.10:FF:000554">
    <property type="entry name" value="Predicted protein"/>
    <property type="match status" value="1"/>
</dbReference>
<dbReference type="Gene3D" id="2.60.40.10">
    <property type="entry name" value="Immunoglobulins"/>
    <property type="match status" value="3"/>
</dbReference>
<dbReference type="Pfam" id="PF13895">
    <property type="entry name" value="Ig_2"/>
    <property type="match status" value="1"/>
</dbReference>
<dbReference type="GO" id="GO:0007169">
    <property type="term" value="P:cell surface receptor protein tyrosine kinase signaling pathway"/>
    <property type="evidence" value="ECO:0007669"/>
    <property type="project" value="TreeGrafter"/>
</dbReference>
<dbReference type="Gene3D" id="3.30.200.20">
    <property type="entry name" value="Phosphorylase Kinase, domain 1"/>
    <property type="match status" value="1"/>
</dbReference>
<feature type="active site" description="Proton acceptor" evidence="17">
    <location>
        <position position="519"/>
    </location>
</feature>
<evidence type="ECO:0000256" key="6">
    <source>
        <dbReference type="ARBA" id="ARBA00022737"/>
    </source>
</evidence>
<evidence type="ECO:0000256" key="10">
    <source>
        <dbReference type="ARBA" id="ARBA00022989"/>
    </source>
</evidence>
<organism evidence="24 25">
    <name type="scientific">Exaiptasia diaphana</name>
    <name type="common">Tropical sea anemone</name>
    <name type="synonym">Aiptasia pulchella</name>
    <dbReference type="NCBI Taxonomy" id="2652724"/>
    <lineage>
        <taxon>Eukaryota</taxon>
        <taxon>Metazoa</taxon>
        <taxon>Cnidaria</taxon>
        <taxon>Anthozoa</taxon>
        <taxon>Hexacorallia</taxon>
        <taxon>Actiniaria</taxon>
        <taxon>Aiptasiidae</taxon>
        <taxon>Exaiptasia</taxon>
    </lineage>
</organism>
<feature type="domain" description="Ig-like" evidence="22">
    <location>
        <begin position="74"/>
        <end position="152"/>
    </location>
</feature>
<dbReference type="InterPro" id="IPR008266">
    <property type="entry name" value="Tyr_kinase_AS"/>
</dbReference>
<keyword evidence="6" id="KW-0677">Repeat</keyword>
<evidence type="ECO:0000256" key="18">
    <source>
        <dbReference type="PIRSR" id="PIRSR000615-2"/>
    </source>
</evidence>
<evidence type="ECO:0000313" key="24">
    <source>
        <dbReference type="EnsemblMetazoa" id="XP_020908124.1"/>
    </source>
</evidence>
<keyword evidence="10 20" id="KW-1133">Transmembrane helix</keyword>
<keyword evidence="13" id="KW-1015">Disulfide bond</keyword>
<keyword evidence="16" id="KW-0393">Immunoglobulin domain</keyword>
<dbReference type="InterPro" id="IPR036179">
    <property type="entry name" value="Ig-like_dom_sf"/>
</dbReference>
<keyword evidence="7 18" id="KW-0547">Nucleotide-binding</keyword>
<dbReference type="PANTHER" id="PTHR24416:SF621">
    <property type="entry name" value="TYROSINE KINASE RECEPTOR CAD96CA"/>
    <property type="match status" value="1"/>
</dbReference>
<feature type="binding site" evidence="18">
    <location>
        <position position="409"/>
    </location>
    <ligand>
        <name>ATP</name>
        <dbReference type="ChEBI" id="CHEBI:30616"/>
    </ligand>
</feature>
<evidence type="ECO:0000256" key="9">
    <source>
        <dbReference type="ARBA" id="ARBA00022840"/>
    </source>
</evidence>
<dbReference type="InterPro" id="IPR050122">
    <property type="entry name" value="RTK"/>
</dbReference>
<keyword evidence="12" id="KW-0829">Tyrosine-protein kinase</keyword>
<keyword evidence="19" id="KW-0460">Magnesium</keyword>
<dbReference type="PIRSF" id="PIRSF000615">
    <property type="entry name" value="TyrPK_CSF1-R"/>
    <property type="match status" value="1"/>
</dbReference>
<dbReference type="CDD" id="cd00063">
    <property type="entry name" value="FN3"/>
    <property type="match status" value="1"/>
</dbReference>
<dbReference type="Pfam" id="PF07714">
    <property type="entry name" value="PK_Tyr_Ser-Thr"/>
    <property type="match status" value="1"/>
</dbReference>
<dbReference type="InterPro" id="IPR007110">
    <property type="entry name" value="Ig-like_dom"/>
</dbReference>
<evidence type="ECO:0000256" key="3">
    <source>
        <dbReference type="ARBA" id="ARBA00011902"/>
    </source>
</evidence>
<evidence type="ECO:0000256" key="20">
    <source>
        <dbReference type="SAM" id="Phobius"/>
    </source>
</evidence>
<dbReference type="PROSITE" id="PS00109">
    <property type="entry name" value="PROTEIN_KINASE_TYR"/>
    <property type="match status" value="1"/>
</dbReference>
<dbReference type="CDD" id="cd00192">
    <property type="entry name" value="PTKc"/>
    <property type="match status" value="1"/>
</dbReference>
<feature type="binding site" evidence="18">
    <location>
        <position position="523"/>
    </location>
    <ligand>
        <name>ATP</name>
        <dbReference type="ChEBI" id="CHEBI:30616"/>
    </ligand>
</feature>
<evidence type="ECO:0000313" key="25">
    <source>
        <dbReference type="Proteomes" id="UP000887567"/>
    </source>
</evidence>
<dbReference type="GO" id="GO:0043235">
    <property type="term" value="C:receptor complex"/>
    <property type="evidence" value="ECO:0007669"/>
    <property type="project" value="TreeGrafter"/>
</dbReference>
<evidence type="ECO:0000259" key="23">
    <source>
        <dbReference type="PROSITE" id="PS50853"/>
    </source>
</evidence>
<dbReference type="PROSITE" id="PS50835">
    <property type="entry name" value="IG_LIKE"/>
    <property type="match status" value="2"/>
</dbReference>
<dbReference type="Proteomes" id="UP000887567">
    <property type="component" value="Unplaced"/>
</dbReference>
<dbReference type="InterPro" id="IPR000719">
    <property type="entry name" value="Prot_kinase_dom"/>
</dbReference>
<keyword evidence="14" id="KW-0675">Receptor</keyword>
<dbReference type="SUPFAM" id="SSF56112">
    <property type="entry name" value="Protein kinase-like (PK-like)"/>
    <property type="match status" value="1"/>
</dbReference>
<keyword evidence="15" id="KW-0325">Glycoprotein</keyword>
<evidence type="ECO:0000256" key="12">
    <source>
        <dbReference type="ARBA" id="ARBA00023137"/>
    </source>
</evidence>
<keyword evidence="4" id="KW-0808">Transferase</keyword>
<evidence type="ECO:0000256" key="1">
    <source>
        <dbReference type="ARBA" id="ARBA00004167"/>
    </source>
</evidence>
<evidence type="ECO:0000256" key="15">
    <source>
        <dbReference type="ARBA" id="ARBA00023180"/>
    </source>
</evidence>
<dbReference type="KEGG" id="epa:110246148"/>
<evidence type="ECO:0000256" key="11">
    <source>
        <dbReference type="ARBA" id="ARBA00023136"/>
    </source>
</evidence>
<dbReference type="SMART" id="SM00408">
    <property type="entry name" value="IGc2"/>
    <property type="match status" value="2"/>
</dbReference>
<feature type="domain" description="Ig-like" evidence="22">
    <location>
        <begin position="1"/>
        <end position="71"/>
    </location>
</feature>
<keyword evidence="11 20" id="KW-0472">Membrane</keyword>
<evidence type="ECO:0000256" key="2">
    <source>
        <dbReference type="ARBA" id="ARBA00006692"/>
    </source>
</evidence>
<dbReference type="InterPro" id="IPR011009">
    <property type="entry name" value="Kinase-like_dom_sf"/>
</dbReference>
<dbReference type="GO" id="GO:0005524">
    <property type="term" value="F:ATP binding"/>
    <property type="evidence" value="ECO:0007669"/>
    <property type="project" value="UniProtKB-KW"/>
</dbReference>
<keyword evidence="9 18" id="KW-0067">ATP-binding</keyword>
<keyword evidence="5 20" id="KW-0812">Transmembrane</keyword>
<dbReference type="OrthoDB" id="1668230at2759"/>
<name>A0A913XRL3_EXADI</name>
<dbReference type="EnsemblMetazoa" id="XM_021052465.2">
    <property type="protein sequence ID" value="XP_020908124.1"/>
    <property type="gene ID" value="LOC110246148"/>
</dbReference>
<feature type="binding site" evidence="18">
    <location>
        <begin position="458"/>
        <end position="464"/>
    </location>
    <ligand>
        <name>ATP</name>
        <dbReference type="ChEBI" id="CHEBI:30616"/>
    </ligand>
</feature>
<reference evidence="24" key="1">
    <citation type="submission" date="2022-11" db="UniProtKB">
        <authorList>
            <consortium name="EnsemblMetazoa"/>
        </authorList>
    </citation>
    <scope>IDENTIFICATION</scope>
</reference>
<evidence type="ECO:0000256" key="7">
    <source>
        <dbReference type="ARBA" id="ARBA00022741"/>
    </source>
</evidence>
<evidence type="ECO:0000259" key="21">
    <source>
        <dbReference type="PROSITE" id="PS50011"/>
    </source>
</evidence>
<feature type="binding site" evidence="19">
    <location>
        <position position="524"/>
    </location>
    <ligand>
        <name>Mg(2+)</name>
        <dbReference type="ChEBI" id="CHEBI:18420"/>
    </ligand>
</feature>
<dbReference type="InterPro" id="IPR003599">
    <property type="entry name" value="Ig_sub"/>
</dbReference>
<evidence type="ECO:0000256" key="8">
    <source>
        <dbReference type="ARBA" id="ARBA00022777"/>
    </source>
</evidence>
<sequence length="678" mass="76638">MNMSQATLTCNATGNPSPNVTIYKDEKLLKAGLKHVMVEFQPVTVNHTGWYTCEAFNVVGKVDKKTYLDVQYAPIVSITTGSTVNVWLGKVVQTKCQATGNPVPNVMWYKDDRIMSYTADLNINITSKKQIGIYQCVAWNIRGNTSREVLFNRTRFCPGVTKITNNMTDLTSPNLTLIWSKPDINGSPITSYYIRKQQIYKNGTKGLLECSGTTSPPTRKYFFVLSWGAKYQFYVVAKNGQGETNGQPKTFTVIEEPTIQTTTIAVKPFPTVAVAGGAGAFVFILFVICLVCCIRRKSTNQDIIPPPCRKQSNFNHSMLMDELSSSVSPTTPSERYQGHLSLNSRRNTQHQDEPFSEQVIYDNVAFVDKSVEGWEIPRNNVCIEKIIGKGAFCQVAKAFVTGLGTVAVKMIRGKGDQSSNRKDLLEEYKLLQHLGQHDNVILVLGGVTITDPVMVLFEYVPYGDLLGYLRRSRGLTDTYYSEPDNPSTSSLSSKQLLRFAREIADGMAFISSKKIIHRDLAARNVLVGQGETCKITDFGMARDVKHNDDIYRKKKKGRLPVKWTAYEALLYGFYSTQSDVWSYAIVLYEIFTIGGSPYPDIEHRHIAEKIYKGYRMPKPKHLDDEIYALMTECWRTSPDLRPSFESLRSTLKRLEKHEKEYVHMNDYEKDLYANLAEI</sequence>
<dbReference type="PROSITE" id="PS50853">
    <property type="entry name" value="FN3"/>
    <property type="match status" value="1"/>
</dbReference>
<dbReference type="Gene3D" id="1.10.510.10">
    <property type="entry name" value="Transferase(Phosphotransferase) domain 1"/>
    <property type="match status" value="1"/>
</dbReference>
<comment type="similarity">
    <text evidence="2">Belongs to the protein kinase superfamily. CAMK Ser/Thr protein kinase family.</text>
</comment>
<feature type="binding site" evidence="19">
    <location>
        <position position="537"/>
    </location>
    <ligand>
        <name>Mg(2+)</name>
        <dbReference type="ChEBI" id="CHEBI:18420"/>
    </ligand>
</feature>
<dbReference type="GeneID" id="110246148"/>
<dbReference type="PANTHER" id="PTHR24416">
    <property type="entry name" value="TYROSINE-PROTEIN KINASE RECEPTOR"/>
    <property type="match status" value="1"/>
</dbReference>
<accession>A0A913XRL3</accession>
<dbReference type="InterPro" id="IPR020635">
    <property type="entry name" value="Tyr_kinase_cat_dom"/>
</dbReference>
<evidence type="ECO:0000256" key="17">
    <source>
        <dbReference type="PIRSR" id="PIRSR000615-1"/>
    </source>
</evidence>
<dbReference type="RefSeq" id="XP_020908124.1">
    <property type="nucleotide sequence ID" value="XM_021052465.2"/>
</dbReference>
<dbReference type="InterPro" id="IPR013783">
    <property type="entry name" value="Ig-like_fold"/>
</dbReference>
<dbReference type="EC" id="2.7.10.1" evidence="3"/>
<dbReference type="AlphaFoldDB" id="A0A913XRL3"/>
<feature type="domain" description="Fibronectin type-III" evidence="23">
    <location>
        <begin position="159"/>
        <end position="257"/>
    </location>
</feature>
<dbReference type="Pfam" id="PF00041">
    <property type="entry name" value="fn3"/>
    <property type="match status" value="1"/>
</dbReference>
<comment type="subcellular location">
    <subcellularLocation>
        <location evidence="1">Membrane</location>
        <topology evidence="1">Single-pass membrane protein</topology>
    </subcellularLocation>
</comment>
<dbReference type="Pfam" id="PF13927">
    <property type="entry name" value="Ig_3"/>
    <property type="match status" value="1"/>
</dbReference>
<evidence type="ECO:0000256" key="5">
    <source>
        <dbReference type="ARBA" id="ARBA00022692"/>
    </source>
</evidence>
<dbReference type="PRINTS" id="PR00109">
    <property type="entry name" value="TYRKINASE"/>
</dbReference>
<evidence type="ECO:0000256" key="14">
    <source>
        <dbReference type="ARBA" id="ARBA00023170"/>
    </source>
</evidence>
<dbReference type="GO" id="GO:0004714">
    <property type="term" value="F:transmembrane receptor protein tyrosine kinase activity"/>
    <property type="evidence" value="ECO:0007669"/>
    <property type="project" value="UniProtKB-EC"/>
</dbReference>
<dbReference type="CDD" id="cd00096">
    <property type="entry name" value="Ig"/>
    <property type="match status" value="1"/>
</dbReference>
<evidence type="ECO:0000256" key="13">
    <source>
        <dbReference type="ARBA" id="ARBA00023157"/>
    </source>
</evidence>
<dbReference type="InterPro" id="IPR036116">
    <property type="entry name" value="FN3_sf"/>
</dbReference>
<evidence type="ECO:0000256" key="16">
    <source>
        <dbReference type="ARBA" id="ARBA00023319"/>
    </source>
</evidence>
<dbReference type="SUPFAM" id="SSF49265">
    <property type="entry name" value="Fibronectin type III"/>
    <property type="match status" value="1"/>
</dbReference>
<evidence type="ECO:0000259" key="22">
    <source>
        <dbReference type="PROSITE" id="PS50835"/>
    </source>
</evidence>
<protein>
    <recommendedName>
        <fullName evidence="3">receptor protein-tyrosine kinase</fullName>
        <ecNumber evidence="3">2.7.10.1</ecNumber>
    </recommendedName>
</protein>
<keyword evidence="19" id="KW-0479">Metal-binding</keyword>
<dbReference type="GO" id="GO:0005886">
    <property type="term" value="C:plasma membrane"/>
    <property type="evidence" value="ECO:0007669"/>
    <property type="project" value="TreeGrafter"/>
</dbReference>
<evidence type="ECO:0000256" key="19">
    <source>
        <dbReference type="PIRSR" id="PIRSR000615-3"/>
    </source>
</evidence>
<dbReference type="SMART" id="SM00219">
    <property type="entry name" value="TyrKc"/>
    <property type="match status" value="1"/>
</dbReference>
<feature type="domain" description="Protein kinase" evidence="21">
    <location>
        <begin position="381"/>
        <end position="662"/>
    </location>
</feature>
<keyword evidence="8" id="KW-0418">Kinase</keyword>
<dbReference type="SUPFAM" id="SSF48726">
    <property type="entry name" value="Immunoglobulin"/>
    <property type="match status" value="2"/>
</dbReference>
<dbReference type="InterPro" id="IPR003961">
    <property type="entry name" value="FN3_dom"/>
</dbReference>
<evidence type="ECO:0000256" key="4">
    <source>
        <dbReference type="ARBA" id="ARBA00022679"/>
    </source>
</evidence>
<dbReference type="PROSITE" id="PS50011">
    <property type="entry name" value="PROTEIN_KINASE_DOM"/>
    <property type="match status" value="1"/>
</dbReference>
<dbReference type="InterPro" id="IPR001245">
    <property type="entry name" value="Ser-Thr/Tyr_kinase_cat_dom"/>
</dbReference>
<proteinExistence type="inferred from homology"/>
<keyword evidence="25" id="KW-1185">Reference proteome</keyword>
<feature type="transmembrane region" description="Helical" evidence="20">
    <location>
        <begin position="272"/>
        <end position="294"/>
    </location>
</feature>
<dbReference type="GO" id="GO:0046872">
    <property type="term" value="F:metal ion binding"/>
    <property type="evidence" value="ECO:0007669"/>
    <property type="project" value="UniProtKB-KW"/>
</dbReference>
<dbReference type="SMART" id="SM00409">
    <property type="entry name" value="IG"/>
    <property type="match status" value="2"/>
</dbReference>
<dbReference type="InterPro" id="IPR003598">
    <property type="entry name" value="Ig_sub2"/>
</dbReference>